<accession>A0A1M6UEG7</accession>
<dbReference type="EC" id="5.1.3.2" evidence="5 10"/>
<protein>
    <recommendedName>
        <fullName evidence="6 10">UDP-glucose 4-epimerase</fullName>
        <ecNumber evidence="5 10">5.1.3.2</ecNumber>
    </recommendedName>
</protein>
<comment type="catalytic activity">
    <reaction evidence="1 10">
        <text>UDP-alpha-D-glucose = UDP-alpha-D-galactose</text>
        <dbReference type="Rhea" id="RHEA:22168"/>
        <dbReference type="ChEBI" id="CHEBI:58885"/>
        <dbReference type="ChEBI" id="CHEBI:66914"/>
        <dbReference type="EC" id="5.1.3.2"/>
    </reaction>
</comment>
<comment type="cofactor">
    <cofactor evidence="2 10">
        <name>NAD(+)</name>
        <dbReference type="ChEBI" id="CHEBI:57540"/>
    </cofactor>
</comment>
<evidence type="ECO:0000256" key="5">
    <source>
        <dbReference type="ARBA" id="ARBA00013189"/>
    </source>
</evidence>
<feature type="domain" description="NAD-dependent epimerase/dehydratase" evidence="11">
    <location>
        <begin position="2"/>
        <end position="236"/>
    </location>
</feature>
<evidence type="ECO:0000256" key="10">
    <source>
        <dbReference type="RuleBase" id="RU366046"/>
    </source>
</evidence>
<sequence>MVKALLDEGHSVATLDNLSKGHHKAVLGGEFIQGDLGDPSLLKQIFSTRKIDCVMHFAAFIEVGESVQDPLKYYVNNSGKTLELLSSMKKHGVDKFILSSTAAVYGEPEKTPIEECQPQIPVNPYGRSKQFLEAVLQDCREAYGIRSTCLRYFNAAGADASGLIGEDHNPESHLIPIVLQVALEQRKKISIFGTDYPTPDGTCLRDYVHVTDLVQAHLLAAEQLMDGDQGGIYNLGCQQGFSVRQIIEMARKVTGKSIPEIESPRRPGDAAVLVASSQMARSELCWSPKYEDPEEIVATAWKWHQAHPNGYDDKV</sequence>
<evidence type="ECO:0000256" key="4">
    <source>
        <dbReference type="ARBA" id="ARBA00007637"/>
    </source>
</evidence>
<keyword evidence="13" id="KW-1185">Reference proteome</keyword>
<evidence type="ECO:0000256" key="3">
    <source>
        <dbReference type="ARBA" id="ARBA00004947"/>
    </source>
</evidence>
<dbReference type="EMBL" id="FQZU01000030">
    <property type="protein sequence ID" value="SHK67645.1"/>
    <property type="molecule type" value="Genomic_DNA"/>
</dbReference>
<dbReference type="CDD" id="cd05247">
    <property type="entry name" value="UDP_G4E_1_SDR_e"/>
    <property type="match status" value="1"/>
</dbReference>
<evidence type="ECO:0000313" key="12">
    <source>
        <dbReference type="EMBL" id="SHK67645.1"/>
    </source>
</evidence>
<keyword evidence="8 10" id="KW-0413">Isomerase</keyword>
<dbReference type="STRING" id="1121393.SAMN02745216_03883"/>
<dbReference type="UniPathway" id="UPA00214"/>
<evidence type="ECO:0000256" key="9">
    <source>
        <dbReference type="ARBA" id="ARBA00023277"/>
    </source>
</evidence>
<reference evidence="13" key="1">
    <citation type="submission" date="2016-11" db="EMBL/GenBank/DDBJ databases">
        <authorList>
            <person name="Varghese N."/>
            <person name="Submissions S."/>
        </authorList>
    </citation>
    <scope>NUCLEOTIDE SEQUENCE [LARGE SCALE GENOMIC DNA]</scope>
    <source>
        <strain evidence="13">DSM 16219</strain>
    </source>
</reference>
<evidence type="ECO:0000256" key="7">
    <source>
        <dbReference type="ARBA" id="ARBA00023027"/>
    </source>
</evidence>
<comment type="similarity">
    <text evidence="4 10">Belongs to the NAD(P)-dependent epimerase/dehydratase family.</text>
</comment>
<proteinExistence type="inferred from homology"/>
<comment type="pathway">
    <text evidence="3 10">Carbohydrate metabolism; galactose metabolism.</text>
</comment>
<dbReference type="InterPro" id="IPR001509">
    <property type="entry name" value="Epimerase_deHydtase"/>
</dbReference>
<dbReference type="Pfam" id="PF01370">
    <property type="entry name" value="Epimerase"/>
    <property type="match status" value="1"/>
</dbReference>
<dbReference type="GO" id="GO:0003978">
    <property type="term" value="F:UDP-glucose 4-epimerase activity"/>
    <property type="evidence" value="ECO:0007669"/>
    <property type="project" value="UniProtKB-UniRule"/>
</dbReference>
<dbReference type="InterPro" id="IPR005886">
    <property type="entry name" value="UDP_G4E"/>
</dbReference>
<keyword evidence="9 10" id="KW-0119">Carbohydrate metabolism</keyword>
<evidence type="ECO:0000256" key="6">
    <source>
        <dbReference type="ARBA" id="ARBA00018569"/>
    </source>
</evidence>
<evidence type="ECO:0000256" key="1">
    <source>
        <dbReference type="ARBA" id="ARBA00000083"/>
    </source>
</evidence>
<gene>
    <name evidence="12" type="ORF">SAMN02745216_03883</name>
</gene>
<dbReference type="AlphaFoldDB" id="A0A1M6UEG7"/>
<dbReference type="GO" id="GO:0006012">
    <property type="term" value="P:galactose metabolic process"/>
    <property type="evidence" value="ECO:0007669"/>
    <property type="project" value="UniProtKB-UniPathway"/>
</dbReference>
<comment type="subunit">
    <text evidence="10">Homodimer.</text>
</comment>
<dbReference type="SUPFAM" id="SSF51735">
    <property type="entry name" value="NAD(P)-binding Rossmann-fold domains"/>
    <property type="match status" value="1"/>
</dbReference>
<name>A0A1M6UEG7_9BACT</name>
<dbReference type="Proteomes" id="UP000183994">
    <property type="component" value="Unassembled WGS sequence"/>
</dbReference>
<organism evidence="12 13">
    <name type="scientific">Desulfatibacillum alkenivorans DSM 16219</name>
    <dbReference type="NCBI Taxonomy" id="1121393"/>
    <lineage>
        <taxon>Bacteria</taxon>
        <taxon>Pseudomonadati</taxon>
        <taxon>Thermodesulfobacteriota</taxon>
        <taxon>Desulfobacteria</taxon>
        <taxon>Desulfobacterales</taxon>
        <taxon>Desulfatibacillaceae</taxon>
        <taxon>Desulfatibacillum</taxon>
    </lineage>
</organism>
<dbReference type="PANTHER" id="PTHR43725:SF53">
    <property type="entry name" value="UDP-ARABINOSE 4-EPIMERASE 1"/>
    <property type="match status" value="1"/>
</dbReference>
<evidence type="ECO:0000259" key="11">
    <source>
        <dbReference type="Pfam" id="PF01370"/>
    </source>
</evidence>
<keyword evidence="7 10" id="KW-0520">NAD</keyword>
<dbReference type="NCBIfam" id="TIGR01179">
    <property type="entry name" value="galE"/>
    <property type="match status" value="1"/>
</dbReference>
<evidence type="ECO:0000313" key="13">
    <source>
        <dbReference type="Proteomes" id="UP000183994"/>
    </source>
</evidence>
<evidence type="ECO:0000256" key="2">
    <source>
        <dbReference type="ARBA" id="ARBA00001911"/>
    </source>
</evidence>
<evidence type="ECO:0000256" key="8">
    <source>
        <dbReference type="ARBA" id="ARBA00023235"/>
    </source>
</evidence>
<dbReference type="PANTHER" id="PTHR43725">
    <property type="entry name" value="UDP-GLUCOSE 4-EPIMERASE"/>
    <property type="match status" value="1"/>
</dbReference>
<dbReference type="OrthoDB" id="9801785at2"/>
<dbReference type="Gene3D" id="3.40.50.720">
    <property type="entry name" value="NAD(P)-binding Rossmann-like Domain"/>
    <property type="match status" value="1"/>
</dbReference>
<dbReference type="InterPro" id="IPR036291">
    <property type="entry name" value="NAD(P)-bd_dom_sf"/>
</dbReference>
<dbReference type="Gene3D" id="3.90.25.10">
    <property type="entry name" value="UDP-galactose 4-epimerase, domain 1"/>
    <property type="match status" value="1"/>
</dbReference>